<dbReference type="PANTHER" id="PTHR14224">
    <property type="entry name" value="SIMILAR TO PREFERENTIALLY EXPRESSED ANTIGEN IN MELANOMA-LIKE 3"/>
    <property type="match status" value="1"/>
</dbReference>
<protein>
    <submittedName>
        <fullName evidence="4">Leucine-rich repeat-containing protein 14B</fullName>
    </submittedName>
</protein>
<evidence type="ECO:0000256" key="2">
    <source>
        <dbReference type="ARBA" id="ARBA00022737"/>
    </source>
</evidence>
<evidence type="ECO:0000313" key="5">
    <source>
        <dbReference type="Proteomes" id="UP001476798"/>
    </source>
</evidence>
<sequence length="612" mass="68245">MPCLNEGHETAVSINNLNTLTYHNTPPLQPTHCYCRATATPVLDKSHTKDRISKKQQLQTKRNTESNQRNLVSSTFYHLESMKSLRFLAAEGFIQTGSMALGNLSCVSFNLYPLLFKACYLHEQAELLHALVQTWPLPELNIQRLLGRSSDCEQDLTSCTCRTCLQAVLTGLKDYVLSPPKTYAKSLQVVDLTALKDIEHQACLCKSTMGRWTRTQLLTQMCYETMVAMQAGDVNPSAFETSIDILLNGFVTGRNYELVAQAFLLLRHCPLKVRFVTFRADSLALKQLFYVLRLAEPESITKLEVVHNVPLEATHLEVLLSRVEFPKLQSLTLPAGALDVRRLGADDDDLLATIGSLLAQLGNLTELYVGFSTLTGHVRRLLCPLNTPLKCLELANCCLNRVDMTYLANSLHSEALVHLDLSGHDIFSSFSTAFHKLLSRCSATLTTLILEECDIKDEHLTTLTNALSPCQGLEELKLLGNPLSAVSLRRLFSTLSTGFPQLRYIEVPAPRECYAEDVAYPLEEAVLLNYNRDLFQQTRDQLMGILERAGRGGVEVCTPLMGTYDPDITETSNELGVSMLKSFNSVIGNFIGTITDVDTRRSQAQRGNENSW</sequence>
<keyword evidence="1" id="KW-0433">Leucine-rich repeat</keyword>
<evidence type="ECO:0000256" key="3">
    <source>
        <dbReference type="SAM" id="MobiDB-lite"/>
    </source>
</evidence>
<organism evidence="4 5">
    <name type="scientific">Goodea atripinnis</name>
    <dbReference type="NCBI Taxonomy" id="208336"/>
    <lineage>
        <taxon>Eukaryota</taxon>
        <taxon>Metazoa</taxon>
        <taxon>Chordata</taxon>
        <taxon>Craniata</taxon>
        <taxon>Vertebrata</taxon>
        <taxon>Euteleostomi</taxon>
        <taxon>Actinopterygii</taxon>
        <taxon>Neopterygii</taxon>
        <taxon>Teleostei</taxon>
        <taxon>Neoteleostei</taxon>
        <taxon>Acanthomorphata</taxon>
        <taxon>Ovalentaria</taxon>
        <taxon>Atherinomorphae</taxon>
        <taxon>Cyprinodontiformes</taxon>
        <taxon>Goodeidae</taxon>
        <taxon>Goodea</taxon>
    </lineage>
</organism>
<feature type="region of interest" description="Disordered" evidence="3">
    <location>
        <begin position="46"/>
        <end position="65"/>
    </location>
</feature>
<keyword evidence="5" id="KW-1185">Reference proteome</keyword>
<name>A0ABV0NUJ5_9TELE</name>
<dbReference type="Gene3D" id="3.80.10.10">
    <property type="entry name" value="Ribonuclease Inhibitor"/>
    <property type="match status" value="1"/>
</dbReference>
<evidence type="ECO:0000313" key="4">
    <source>
        <dbReference type="EMBL" id="MEQ2175101.1"/>
    </source>
</evidence>
<reference evidence="4 5" key="1">
    <citation type="submission" date="2021-06" db="EMBL/GenBank/DDBJ databases">
        <authorList>
            <person name="Palmer J.M."/>
        </authorList>
    </citation>
    <scope>NUCLEOTIDE SEQUENCE [LARGE SCALE GENOMIC DNA]</scope>
    <source>
        <strain evidence="4 5">GA_2019</strain>
        <tissue evidence="4">Muscle</tissue>
    </source>
</reference>
<dbReference type="InterPro" id="IPR032675">
    <property type="entry name" value="LRR_dom_sf"/>
</dbReference>
<dbReference type="PANTHER" id="PTHR14224:SF27">
    <property type="entry name" value="LEUCINE-RICH REPEAT-CONTAINING PROTEIN 14B"/>
    <property type="match status" value="1"/>
</dbReference>
<dbReference type="Proteomes" id="UP001476798">
    <property type="component" value="Unassembled WGS sequence"/>
</dbReference>
<gene>
    <name evidence="4" type="primary">LRRC14B</name>
    <name evidence="4" type="ORF">GOODEAATRI_014743</name>
</gene>
<dbReference type="SUPFAM" id="SSF52047">
    <property type="entry name" value="RNI-like"/>
    <property type="match status" value="1"/>
</dbReference>
<evidence type="ECO:0000256" key="1">
    <source>
        <dbReference type="ARBA" id="ARBA00022614"/>
    </source>
</evidence>
<comment type="caution">
    <text evidence="4">The sequence shown here is derived from an EMBL/GenBank/DDBJ whole genome shotgun (WGS) entry which is preliminary data.</text>
</comment>
<keyword evidence="2" id="KW-0677">Repeat</keyword>
<accession>A0ABV0NUJ5</accession>
<dbReference type="EMBL" id="JAHRIO010051030">
    <property type="protein sequence ID" value="MEQ2175101.1"/>
    <property type="molecule type" value="Genomic_DNA"/>
</dbReference>
<dbReference type="InterPro" id="IPR050694">
    <property type="entry name" value="LRRC14/PRAME"/>
</dbReference>
<feature type="compositionally biased region" description="Polar residues" evidence="3">
    <location>
        <begin position="55"/>
        <end position="65"/>
    </location>
</feature>
<proteinExistence type="predicted"/>